<name>A0ABU5NJD4_9BACI</name>
<comment type="caution">
    <text evidence="1">The sequence shown here is derived from an EMBL/GenBank/DDBJ whole genome shotgun (WGS) entry which is preliminary data.</text>
</comment>
<protein>
    <submittedName>
        <fullName evidence="1">Uncharacterized protein</fullName>
    </submittedName>
</protein>
<sequence length="171" mass="19003">MAYTKIKTTWLPDDPVLPEHIQHMETQYEAVKADLETGGTNPVIDLKSTVTVSDTITTPQTVTFTSPIRQMFGWLFSMIKKIKGTTNWFDNVPATLQDAANHFTSANPHEGVLEPYNPNIVKTNVEATMTAKLIANNDSVYGTRQVRNIIVSNQAPTAEDGQDGDIWLIIQ</sequence>
<dbReference type="EMBL" id="JAXUIA010000003">
    <property type="protein sequence ID" value="MEA0976139.1"/>
    <property type="molecule type" value="Genomic_DNA"/>
</dbReference>
<dbReference type="Proteomes" id="UP001289615">
    <property type="component" value="Unassembled WGS sequence"/>
</dbReference>
<accession>A0ABU5NJD4</accession>
<evidence type="ECO:0000313" key="2">
    <source>
        <dbReference type="Proteomes" id="UP001289615"/>
    </source>
</evidence>
<evidence type="ECO:0000313" key="1">
    <source>
        <dbReference type="EMBL" id="MEA0976139.1"/>
    </source>
</evidence>
<reference evidence="1 2" key="1">
    <citation type="submission" date="2023-12" db="EMBL/GenBank/DDBJ databases">
        <title>Genome comparison identifies genes involved in endophytic behavior of Lysinibacillus irui and provides insights into its role as a plant-growth promoting bacterium.</title>
        <authorList>
            <person name="Hilario S."/>
            <person name="Matos I."/>
            <person name="Goncalves M.F.M."/>
            <person name="Pardo C.A."/>
            <person name="Santos M.J."/>
        </authorList>
    </citation>
    <scope>NUCLEOTIDE SEQUENCE [LARGE SCALE GENOMIC DNA]</scope>
    <source>
        <strain evidence="1 2">B3</strain>
    </source>
</reference>
<dbReference type="RefSeq" id="WP_322611161.1">
    <property type="nucleotide sequence ID" value="NZ_JAXLNX010000006.1"/>
</dbReference>
<keyword evidence="2" id="KW-1185">Reference proteome</keyword>
<gene>
    <name evidence="1" type="ORF">U6C28_07475</name>
</gene>
<proteinExistence type="predicted"/>
<organism evidence="1 2">
    <name type="scientific">Lysinibacillus irui</name>
    <dbReference type="NCBI Taxonomy" id="2998077"/>
    <lineage>
        <taxon>Bacteria</taxon>
        <taxon>Bacillati</taxon>
        <taxon>Bacillota</taxon>
        <taxon>Bacilli</taxon>
        <taxon>Bacillales</taxon>
        <taxon>Bacillaceae</taxon>
        <taxon>Lysinibacillus</taxon>
    </lineage>
</organism>